<keyword evidence="2" id="KW-1185">Reference proteome</keyword>
<comment type="caution">
    <text evidence="1">The sequence shown here is derived from an EMBL/GenBank/DDBJ whole genome shotgun (WGS) entry which is preliminary data.</text>
</comment>
<name>A0ABD2W3E0_9HYME</name>
<organism evidence="1 2">
    <name type="scientific">Trichogramma kaykai</name>
    <dbReference type="NCBI Taxonomy" id="54128"/>
    <lineage>
        <taxon>Eukaryota</taxon>
        <taxon>Metazoa</taxon>
        <taxon>Ecdysozoa</taxon>
        <taxon>Arthropoda</taxon>
        <taxon>Hexapoda</taxon>
        <taxon>Insecta</taxon>
        <taxon>Pterygota</taxon>
        <taxon>Neoptera</taxon>
        <taxon>Endopterygota</taxon>
        <taxon>Hymenoptera</taxon>
        <taxon>Apocrita</taxon>
        <taxon>Proctotrupomorpha</taxon>
        <taxon>Chalcidoidea</taxon>
        <taxon>Trichogrammatidae</taxon>
        <taxon>Trichogramma</taxon>
    </lineage>
</organism>
<dbReference type="AlphaFoldDB" id="A0ABD2W3E0"/>
<reference evidence="1 2" key="1">
    <citation type="journal article" date="2024" name="bioRxiv">
        <title>A reference genome for Trichogramma kaykai: A tiny desert-dwelling parasitoid wasp with competing sex-ratio distorters.</title>
        <authorList>
            <person name="Culotta J."/>
            <person name="Lindsey A.R."/>
        </authorList>
    </citation>
    <scope>NUCLEOTIDE SEQUENCE [LARGE SCALE GENOMIC DNA]</scope>
    <source>
        <strain evidence="1 2">KSX58</strain>
    </source>
</reference>
<dbReference type="EMBL" id="JBJJXI010000141">
    <property type="protein sequence ID" value="KAL3387012.1"/>
    <property type="molecule type" value="Genomic_DNA"/>
</dbReference>
<gene>
    <name evidence="1" type="ORF">TKK_017591</name>
</gene>
<sequence>MAKTRSFSRKPPCPPGLCNMVSVPTEEEVADEITRTILVVARFQGKAKEAKEVKFPLTADFHSGSYEVKLERVEQLIHGLSNYLKIRGNIHYQVCPPYGLLGACHRGTQRNVGAPRNAFYFLQPRDGP</sequence>
<protein>
    <submittedName>
        <fullName evidence="1">Uncharacterized protein</fullName>
    </submittedName>
</protein>
<evidence type="ECO:0000313" key="1">
    <source>
        <dbReference type="EMBL" id="KAL3387012.1"/>
    </source>
</evidence>
<evidence type="ECO:0000313" key="2">
    <source>
        <dbReference type="Proteomes" id="UP001627154"/>
    </source>
</evidence>
<accession>A0ABD2W3E0</accession>
<proteinExistence type="predicted"/>
<dbReference type="Proteomes" id="UP001627154">
    <property type="component" value="Unassembled WGS sequence"/>
</dbReference>